<evidence type="ECO:0000256" key="7">
    <source>
        <dbReference type="ARBA" id="ARBA00048696"/>
    </source>
</evidence>
<dbReference type="SUPFAM" id="SSF140931">
    <property type="entry name" value="Fic-like"/>
    <property type="match status" value="1"/>
</dbReference>
<evidence type="ECO:0000313" key="10">
    <source>
        <dbReference type="EMBL" id="TJZ78635.1"/>
    </source>
</evidence>
<keyword evidence="1" id="KW-0808">Transferase</keyword>
<evidence type="ECO:0000256" key="6">
    <source>
        <dbReference type="ARBA" id="ARBA00047939"/>
    </source>
</evidence>
<evidence type="ECO:0000256" key="1">
    <source>
        <dbReference type="ARBA" id="ARBA00022679"/>
    </source>
</evidence>
<proteinExistence type="predicted"/>
<dbReference type="PROSITE" id="PS51459">
    <property type="entry name" value="FIDO"/>
    <property type="match status" value="1"/>
</dbReference>
<protein>
    <recommendedName>
        <fullName evidence="5">protein adenylyltransferase</fullName>
        <ecNumber evidence="5">2.7.7.108</ecNumber>
    </recommendedName>
</protein>
<name>A0ABY2RLJ5_9NOCA</name>
<organism evidence="10 11">
    <name type="scientific">Rhodococcus oryzae</name>
    <dbReference type="NCBI Taxonomy" id="2571143"/>
    <lineage>
        <taxon>Bacteria</taxon>
        <taxon>Bacillati</taxon>
        <taxon>Actinomycetota</taxon>
        <taxon>Actinomycetes</taxon>
        <taxon>Mycobacteriales</taxon>
        <taxon>Nocardiaceae</taxon>
        <taxon>Rhodococcus</taxon>
    </lineage>
</organism>
<reference evidence="10 11" key="1">
    <citation type="submission" date="2019-04" db="EMBL/GenBank/DDBJ databases">
        <title>Rhodococcus oryzae sp. nov., a novel actinomycete isolated from rhizosphere soil of rice (Oryza sativa L.).</title>
        <authorList>
            <person name="Li C."/>
        </authorList>
    </citation>
    <scope>NUCLEOTIDE SEQUENCE [LARGE SCALE GENOMIC DNA]</scope>
    <source>
        <strain evidence="10 11">NEAU-CX67</strain>
    </source>
</reference>
<gene>
    <name evidence="10" type="ORF">FCG67_09185</name>
</gene>
<evidence type="ECO:0000256" key="2">
    <source>
        <dbReference type="ARBA" id="ARBA00022695"/>
    </source>
</evidence>
<evidence type="ECO:0000313" key="11">
    <source>
        <dbReference type="Proteomes" id="UP000305109"/>
    </source>
</evidence>
<evidence type="ECO:0000256" key="3">
    <source>
        <dbReference type="ARBA" id="ARBA00022741"/>
    </source>
</evidence>
<evidence type="ECO:0000259" key="9">
    <source>
        <dbReference type="PROSITE" id="PS51459"/>
    </source>
</evidence>
<dbReference type="PANTHER" id="PTHR39560:SF1">
    <property type="entry name" value="PROTEIN ADENYLYLTRANSFERASE FIC-RELATED"/>
    <property type="match status" value="1"/>
</dbReference>
<dbReference type="InterPro" id="IPR003812">
    <property type="entry name" value="Fido"/>
</dbReference>
<keyword evidence="2" id="KW-0548">Nucleotidyltransferase</keyword>
<comment type="caution">
    <text evidence="10">The sequence shown here is derived from an EMBL/GenBank/DDBJ whole genome shotgun (WGS) entry which is preliminary data.</text>
</comment>
<sequence>MFARLDERQTRAVDQTVAAECLEGWEPRADQIADLVAVLRRELTIGSYLVNCRAEADTFRVAVPPRRRLFLRRHPYLVPGTRVLRNNFDYRDGAALRSIEFTATAVRILQVHDRRPDVGSGFDGTHLRELHQHVFGDVFAWAGQTRIVDITKGGNEFAPVPAIDDYLGLVEGYVADADWSTPDRGALAFALARIYATLNHAHPFREGNGRTATLFLHQLAARTPFRLDLSSVSVRDWTDGSRDSAPFRRSGEPSPRPLIPIFHRALVSDPLAPSAPADADVPIHHPHDQAE</sequence>
<dbReference type="Gene3D" id="1.10.3290.10">
    <property type="entry name" value="Fido-like domain"/>
    <property type="match status" value="1"/>
</dbReference>
<evidence type="ECO:0000256" key="5">
    <source>
        <dbReference type="ARBA" id="ARBA00034531"/>
    </source>
</evidence>
<keyword evidence="4" id="KW-0067">ATP-binding</keyword>
<evidence type="ECO:0000256" key="8">
    <source>
        <dbReference type="SAM" id="MobiDB-lite"/>
    </source>
</evidence>
<accession>A0ABY2RLJ5</accession>
<feature type="domain" description="Fido" evidence="9">
    <location>
        <begin position="122"/>
        <end position="264"/>
    </location>
</feature>
<dbReference type="EMBL" id="SUMD01000004">
    <property type="protein sequence ID" value="TJZ78635.1"/>
    <property type="molecule type" value="Genomic_DNA"/>
</dbReference>
<dbReference type="PANTHER" id="PTHR39560">
    <property type="entry name" value="PROTEIN ADENYLYLTRANSFERASE FIC-RELATED"/>
    <property type="match status" value="1"/>
</dbReference>
<keyword evidence="3" id="KW-0547">Nucleotide-binding</keyword>
<dbReference type="Proteomes" id="UP000305109">
    <property type="component" value="Unassembled WGS sequence"/>
</dbReference>
<dbReference type="EC" id="2.7.7.108" evidence="5"/>
<evidence type="ECO:0000256" key="4">
    <source>
        <dbReference type="ARBA" id="ARBA00022840"/>
    </source>
</evidence>
<feature type="region of interest" description="Disordered" evidence="8">
    <location>
        <begin position="236"/>
        <end position="256"/>
    </location>
</feature>
<keyword evidence="11" id="KW-1185">Reference proteome</keyword>
<comment type="catalytic activity">
    <reaction evidence="7">
        <text>L-tyrosyl-[protein] + ATP = O-(5'-adenylyl)-L-tyrosyl-[protein] + diphosphate</text>
        <dbReference type="Rhea" id="RHEA:54288"/>
        <dbReference type="Rhea" id="RHEA-COMP:10136"/>
        <dbReference type="Rhea" id="RHEA-COMP:13846"/>
        <dbReference type="ChEBI" id="CHEBI:30616"/>
        <dbReference type="ChEBI" id="CHEBI:33019"/>
        <dbReference type="ChEBI" id="CHEBI:46858"/>
        <dbReference type="ChEBI" id="CHEBI:83624"/>
        <dbReference type="EC" id="2.7.7.108"/>
    </reaction>
</comment>
<dbReference type="InterPro" id="IPR036597">
    <property type="entry name" value="Fido-like_dom_sf"/>
</dbReference>
<comment type="catalytic activity">
    <reaction evidence="6">
        <text>L-threonyl-[protein] + ATP = 3-O-(5'-adenylyl)-L-threonyl-[protein] + diphosphate</text>
        <dbReference type="Rhea" id="RHEA:54292"/>
        <dbReference type="Rhea" id="RHEA-COMP:11060"/>
        <dbReference type="Rhea" id="RHEA-COMP:13847"/>
        <dbReference type="ChEBI" id="CHEBI:30013"/>
        <dbReference type="ChEBI" id="CHEBI:30616"/>
        <dbReference type="ChEBI" id="CHEBI:33019"/>
        <dbReference type="ChEBI" id="CHEBI:138113"/>
        <dbReference type="EC" id="2.7.7.108"/>
    </reaction>
</comment>
<dbReference type="Pfam" id="PF02661">
    <property type="entry name" value="Fic"/>
    <property type="match status" value="1"/>
</dbReference>
<feature type="compositionally biased region" description="Basic and acidic residues" evidence="8">
    <location>
        <begin position="236"/>
        <end position="251"/>
    </location>
</feature>